<reference evidence="1 2" key="1">
    <citation type="journal article" date="2015" name="Antonie Van Leeuwenhoek">
        <title>Oricola cellulosilytica gen. nov., sp. nov., a cellulose-degrading bacterium of the family Phyllobacteriaceae isolated from surface seashore water, and emended descriptions of Mesorhizobium loti and Phyllobacterium myrsinacearum.</title>
        <authorList>
            <person name="Hameed A."/>
            <person name="Shahina M."/>
            <person name="Lai W.A."/>
            <person name="Lin S.Y."/>
            <person name="Young L.S."/>
            <person name="Liu Y.C."/>
            <person name="Hsu Y.H."/>
            <person name="Young C.C."/>
        </authorList>
    </citation>
    <scope>NUCLEOTIDE SEQUENCE [LARGE SCALE GENOMIC DNA]</scope>
    <source>
        <strain evidence="1 2">KCTC 52183</strain>
    </source>
</reference>
<dbReference type="AlphaFoldDB" id="A0A4R0P6C5"/>
<dbReference type="RefSeq" id="WP_131571439.1">
    <property type="nucleotide sequence ID" value="NZ_JAINFK010000008.1"/>
</dbReference>
<dbReference type="Pfam" id="PF11927">
    <property type="entry name" value="HODM_asu-like"/>
    <property type="match status" value="1"/>
</dbReference>
<dbReference type="EMBL" id="SJST01000009">
    <property type="protein sequence ID" value="TCD11423.1"/>
    <property type="molecule type" value="Genomic_DNA"/>
</dbReference>
<dbReference type="InterPro" id="IPR021848">
    <property type="entry name" value="HODM_asu-like"/>
</dbReference>
<evidence type="ECO:0000313" key="1">
    <source>
        <dbReference type="EMBL" id="TCD11423.1"/>
    </source>
</evidence>
<dbReference type="Proteomes" id="UP000291301">
    <property type="component" value="Unassembled WGS sequence"/>
</dbReference>
<organism evidence="1 2">
    <name type="scientific">Oricola cellulosilytica</name>
    <dbReference type="NCBI Taxonomy" id="1429082"/>
    <lineage>
        <taxon>Bacteria</taxon>
        <taxon>Pseudomonadati</taxon>
        <taxon>Pseudomonadota</taxon>
        <taxon>Alphaproteobacteria</taxon>
        <taxon>Hyphomicrobiales</taxon>
        <taxon>Ahrensiaceae</taxon>
        <taxon>Oricola</taxon>
    </lineage>
</organism>
<name>A0A4R0P6C5_9HYPH</name>
<accession>A0A4R0P6C5</accession>
<evidence type="ECO:0000313" key="2">
    <source>
        <dbReference type="Proteomes" id="UP000291301"/>
    </source>
</evidence>
<sequence length="290" mass="32077">MDSLPPPFSIGLTPHSDPASWLAPEDDLHFVLAEKDRLIAAYPTRVFMAEPGTQTAQREVAVRLRDHLTSAFADVYAREGDTVSLAGTGRRVRLATDAPRLLEDAARLVADDLVIMRRKPDGWTLVAASLCFPTFWKLPEKFGRPITEIHQPVPAFGRGTRNAALVERIFDRLRPDDTVQRSNWSVHADGALHHYEPHGNLAAANTTEALARLFLRREFQTLTKLPETGDLLFTIRVRTGSLKALEASPEMCASLAERLTVIDADGLTYKGLAASRDALVAHLRRWAVSG</sequence>
<keyword evidence="2" id="KW-1185">Reference proteome</keyword>
<proteinExistence type="predicted"/>
<dbReference type="OrthoDB" id="5242510at2"/>
<protein>
    <submittedName>
        <fullName evidence="1">DUF3445 domain-containing protein</fullName>
    </submittedName>
</protein>
<comment type="caution">
    <text evidence="1">The sequence shown here is derived from an EMBL/GenBank/DDBJ whole genome shotgun (WGS) entry which is preliminary data.</text>
</comment>
<gene>
    <name evidence="1" type="ORF">E0D97_17130</name>
</gene>